<evidence type="ECO:0000256" key="5">
    <source>
        <dbReference type="SAM" id="Phobius"/>
    </source>
</evidence>
<evidence type="ECO:0000256" key="3">
    <source>
        <dbReference type="ARBA" id="ARBA00022989"/>
    </source>
</evidence>
<feature type="transmembrane region" description="Helical" evidence="5">
    <location>
        <begin position="116"/>
        <end position="137"/>
    </location>
</feature>
<dbReference type="SUPFAM" id="SSF103473">
    <property type="entry name" value="MFS general substrate transporter"/>
    <property type="match status" value="1"/>
</dbReference>
<accession>A0A6P2D8E7</accession>
<dbReference type="EMBL" id="LR593886">
    <property type="protein sequence ID" value="VTR96414.1"/>
    <property type="molecule type" value="Genomic_DNA"/>
</dbReference>
<feature type="transmembrane region" description="Helical" evidence="5">
    <location>
        <begin position="475"/>
        <end position="496"/>
    </location>
</feature>
<dbReference type="Gene3D" id="1.20.1250.20">
    <property type="entry name" value="MFS general substrate transporter like domains"/>
    <property type="match status" value="2"/>
</dbReference>
<dbReference type="PROSITE" id="PS50850">
    <property type="entry name" value="MFS"/>
    <property type="match status" value="1"/>
</dbReference>
<evidence type="ECO:0000313" key="8">
    <source>
        <dbReference type="Proteomes" id="UP000464178"/>
    </source>
</evidence>
<feature type="transmembrane region" description="Helical" evidence="5">
    <location>
        <begin position="266"/>
        <end position="290"/>
    </location>
</feature>
<feature type="transmembrane region" description="Helical" evidence="5">
    <location>
        <begin position="198"/>
        <end position="219"/>
    </location>
</feature>
<comment type="subcellular location">
    <subcellularLocation>
        <location evidence="1">Membrane</location>
        <topology evidence="1">Multi-pass membrane protein</topology>
    </subcellularLocation>
</comment>
<dbReference type="AlphaFoldDB" id="A0A6P2D8E7"/>
<feature type="transmembrane region" description="Helical" evidence="5">
    <location>
        <begin position="56"/>
        <end position="78"/>
    </location>
</feature>
<feature type="transmembrane region" description="Helical" evidence="5">
    <location>
        <begin position="240"/>
        <end position="260"/>
    </location>
</feature>
<dbReference type="InterPro" id="IPR005828">
    <property type="entry name" value="MFS_sugar_transport-like"/>
</dbReference>
<evidence type="ECO:0000256" key="4">
    <source>
        <dbReference type="ARBA" id="ARBA00023136"/>
    </source>
</evidence>
<dbReference type="Proteomes" id="UP000464178">
    <property type="component" value="Chromosome"/>
</dbReference>
<feature type="transmembrane region" description="Helical" evidence="5">
    <location>
        <begin position="85"/>
        <end position="104"/>
    </location>
</feature>
<dbReference type="InterPro" id="IPR020846">
    <property type="entry name" value="MFS_dom"/>
</dbReference>
<keyword evidence="3 5" id="KW-1133">Transmembrane helix</keyword>
<keyword evidence="4 5" id="KW-0472">Membrane</keyword>
<dbReference type="GO" id="GO:0005886">
    <property type="term" value="C:plasma membrane"/>
    <property type="evidence" value="ECO:0007669"/>
    <property type="project" value="TreeGrafter"/>
</dbReference>
<dbReference type="PANTHER" id="PTHR23508">
    <property type="entry name" value="CARBOXYLIC ACID TRANSPORTER PROTEIN HOMOLOG"/>
    <property type="match status" value="1"/>
</dbReference>
<feature type="transmembrane region" description="Helical" evidence="5">
    <location>
        <begin position="409"/>
        <end position="429"/>
    </location>
</feature>
<dbReference type="GO" id="GO:0046943">
    <property type="term" value="F:carboxylic acid transmembrane transporter activity"/>
    <property type="evidence" value="ECO:0007669"/>
    <property type="project" value="TreeGrafter"/>
</dbReference>
<feature type="transmembrane region" description="Helical" evidence="5">
    <location>
        <begin position="144"/>
        <end position="167"/>
    </location>
</feature>
<feature type="domain" description="Major facilitator superfamily (MFS) profile" evidence="6">
    <location>
        <begin position="14"/>
        <end position="501"/>
    </location>
</feature>
<organism evidence="7 8">
    <name type="scientific">Gemmata massiliana</name>
    <dbReference type="NCBI Taxonomy" id="1210884"/>
    <lineage>
        <taxon>Bacteria</taxon>
        <taxon>Pseudomonadati</taxon>
        <taxon>Planctomycetota</taxon>
        <taxon>Planctomycetia</taxon>
        <taxon>Gemmatales</taxon>
        <taxon>Gemmataceae</taxon>
        <taxon>Gemmata</taxon>
    </lineage>
</organism>
<proteinExistence type="predicted"/>
<keyword evidence="2 5" id="KW-0812">Transmembrane</keyword>
<evidence type="ECO:0000256" key="1">
    <source>
        <dbReference type="ARBA" id="ARBA00004141"/>
    </source>
</evidence>
<protein>
    <recommendedName>
        <fullName evidence="6">Major facilitator superfamily (MFS) profile domain-containing protein</fullName>
    </recommendedName>
</protein>
<sequence length="506" mass="54126">MSLPAATSRGRNLALLAALLGWMFDGMEMGLFPLLGRDALRELLHSGADKDTVNRWYGVILACFLVGAATGGVLFGWLGDKIGRVRAMTISVLLYSLCSGLSALSQEAWHLGLLRFVGALGMGGEWALGVALVMELWPNTSRAWLAGWIGAFGNLGYLICGGIALGLNHTEPGQLPRWLTSVGIPGDWATALTAHRNWRLLMLVGAIPALMTLLIRLFVPESDKWTKEKEAGRASHWSEVDLLGVVVGAAAALGVIYLWALPPGELAFAVRIAGSVVGLVVVIVGYLHPVRGYLSRGSLPVEVRSKTLRRMLLAAGLSGVPLLGTWAGLMWMYMWVDKIPGGNVPDAKPWMQMTSSVGAAIGCVVAAVVGGYFGRRPVYAVLCVVSMVTMIAFYQQGRLYAEGAPPFDVTFVLFSGLLGLISAAFYGWLPLYLPELFPTAVRATGQGFGFNFGRIIAAVGQLQMANLLRAFNDDYAQACAVVAGVYLVGLVLIMFAPETKGQPLPE</sequence>
<feature type="transmembrane region" description="Helical" evidence="5">
    <location>
        <begin position="311"/>
        <end position="333"/>
    </location>
</feature>
<feature type="transmembrane region" description="Helical" evidence="5">
    <location>
        <begin position="353"/>
        <end position="373"/>
    </location>
</feature>
<evidence type="ECO:0000259" key="6">
    <source>
        <dbReference type="PROSITE" id="PS50850"/>
    </source>
</evidence>
<feature type="transmembrane region" description="Helical" evidence="5">
    <location>
        <begin position="378"/>
        <end position="397"/>
    </location>
</feature>
<keyword evidence="8" id="KW-1185">Reference proteome</keyword>
<dbReference type="Pfam" id="PF00083">
    <property type="entry name" value="Sugar_tr"/>
    <property type="match status" value="2"/>
</dbReference>
<feature type="transmembrane region" description="Helical" evidence="5">
    <location>
        <begin position="12"/>
        <end position="36"/>
    </location>
</feature>
<reference evidence="7 8" key="1">
    <citation type="submission" date="2019-05" db="EMBL/GenBank/DDBJ databases">
        <authorList>
            <consortium name="Science for Life Laboratories"/>
        </authorList>
    </citation>
    <scope>NUCLEOTIDE SEQUENCE [LARGE SCALE GENOMIC DNA]</scope>
    <source>
        <strain evidence="7">Soil9</strain>
    </source>
</reference>
<gene>
    <name evidence="7" type="ORF">SOIL9_13000</name>
</gene>
<dbReference type="PANTHER" id="PTHR23508:SF10">
    <property type="entry name" value="CARBOXYLIC ACID TRANSPORTER PROTEIN HOMOLOG"/>
    <property type="match status" value="1"/>
</dbReference>
<evidence type="ECO:0000313" key="7">
    <source>
        <dbReference type="EMBL" id="VTR96414.1"/>
    </source>
</evidence>
<name>A0A6P2D8E7_9BACT</name>
<dbReference type="KEGG" id="gms:SOIL9_13000"/>
<evidence type="ECO:0000256" key="2">
    <source>
        <dbReference type="ARBA" id="ARBA00022692"/>
    </source>
</evidence>
<dbReference type="RefSeq" id="WP_162670703.1">
    <property type="nucleotide sequence ID" value="NZ_LR593886.1"/>
</dbReference>
<dbReference type="InterPro" id="IPR036259">
    <property type="entry name" value="MFS_trans_sf"/>
</dbReference>